<dbReference type="InterPro" id="IPR036388">
    <property type="entry name" value="WH-like_DNA-bd_sf"/>
</dbReference>
<dbReference type="PANTHER" id="PTHR30126">
    <property type="entry name" value="HTH-TYPE TRANSCRIPTIONAL REGULATOR"/>
    <property type="match status" value="1"/>
</dbReference>
<evidence type="ECO:0000256" key="1">
    <source>
        <dbReference type="ARBA" id="ARBA00009437"/>
    </source>
</evidence>
<dbReference type="AlphaFoldDB" id="A0A2W5FBJ2"/>
<dbReference type="Pfam" id="PF03466">
    <property type="entry name" value="LysR_substrate"/>
    <property type="match status" value="1"/>
</dbReference>
<evidence type="ECO:0000256" key="4">
    <source>
        <dbReference type="ARBA" id="ARBA00023163"/>
    </source>
</evidence>
<dbReference type="InterPro" id="IPR005119">
    <property type="entry name" value="LysR_subst-bd"/>
</dbReference>
<sequence length="297" mass="33766">MFDFRLKVFHTVSKRINFTKAAEELFITQPAVTKHIKELENHFKVKLFDRNGSKIQLTAAGAMLLQYVEQIFSIYNNMEIELGAFTQNKTGNLRIGASTTAAQYILPPILASFHSKFKDVHIQLVTDNSEHIETALQNGEIDLGIIEGKSQNTHFQFTPFLKDELVLVARRGHALFQKPHLKLQDLLQCSFILREPGSGTLDVIAFALKKAGINIADLPTEMRLDSSETIKSYLLHSDAVAFLSLYAILKELNNNECAILDVKGLEIDRTFNFIRTQGKSDYLPDFFIQFAFKYNFK</sequence>
<keyword evidence="2" id="KW-0805">Transcription regulation</keyword>
<evidence type="ECO:0000313" key="7">
    <source>
        <dbReference type="Proteomes" id="UP000249645"/>
    </source>
</evidence>
<dbReference type="Pfam" id="PF00126">
    <property type="entry name" value="HTH_1"/>
    <property type="match status" value="1"/>
</dbReference>
<keyword evidence="3" id="KW-0238">DNA-binding</keyword>
<proteinExistence type="inferred from homology"/>
<gene>
    <name evidence="6" type="ORF">DI598_02715</name>
</gene>
<dbReference type="Gene3D" id="1.10.10.10">
    <property type="entry name" value="Winged helix-like DNA-binding domain superfamily/Winged helix DNA-binding domain"/>
    <property type="match status" value="1"/>
</dbReference>
<dbReference type="InterPro" id="IPR036390">
    <property type="entry name" value="WH_DNA-bd_sf"/>
</dbReference>
<comment type="caution">
    <text evidence="6">The sequence shown here is derived from an EMBL/GenBank/DDBJ whole genome shotgun (WGS) entry which is preliminary data.</text>
</comment>
<keyword evidence="4" id="KW-0804">Transcription</keyword>
<dbReference type="EMBL" id="QFOI01000025">
    <property type="protein sequence ID" value="PZP51634.1"/>
    <property type="molecule type" value="Genomic_DNA"/>
</dbReference>
<dbReference type="SUPFAM" id="SSF46785">
    <property type="entry name" value="Winged helix' DNA-binding domain"/>
    <property type="match status" value="1"/>
</dbReference>
<accession>A0A2W5FBJ2</accession>
<dbReference type="GO" id="GO:0000976">
    <property type="term" value="F:transcription cis-regulatory region binding"/>
    <property type="evidence" value="ECO:0007669"/>
    <property type="project" value="TreeGrafter"/>
</dbReference>
<feature type="domain" description="HTH lysR-type" evidence="5">
    <location>
        <begin position="6"/>
        <end position="58"/>
    </location>
</feature>
<dbReference type="FunFam" id="1.10.10.10:FF:000001">
    <property type="entry name" value="LysR family transcriptional regulator"/>
    <property type="match status" value="1"/>
</dbReference>
<dbReference type="CDD" id="cd08420">
    <property type="entry name" value="PBP2_CysL_like"/>
    <property type="match status" value="1"/>
</dbReference>
<evidence type="ECO:0000256" key="3">
    <source>
        <dbReference type="ARBA" id="ARBA00023125"/>
    </source>
</evidence>
<name>A0A2W5FBJ2_9SPHI</name>
<reference evidence="6 7" key="1">
    <citation type="submission" date="2017-11" db="EMBL/GenBank/DDBJ databases">
        <title>Infants hospitalized years apart are colonized by the same room-sourced microbial strains.</title>
        <authorList>
            <person name="Brooks B."/>
            <person name="Olm M.R."/>
            <person name="Firek B.A."/>
            <person name="Baker R."/>
            <person name="Thomas B.C."/>
            <person name="Morowitz M.J."/>
            <person name="Banfield J.F."/>
        </authorList>
    </citation>
    <scope>NUCLEOTIDE SEQUENCE [LARGE SCALE GENOMIC DNA]</scope>
    <source>
        <strain evidence="6">S2_009_000_R2_76</strain>
    </source>
</reference>
<comment type="similarity">
    <text evidence="1">Belongs to the LysR transcriptional regulatory family.</text>
</comment>
<evidence type="ECO:0000313" key="6">
    <source>
        <dbReference type="EMBL" id="PZP51634.1"/>
    </source>
</evidence>
<protein>
    <submittedName>
        <fullName evidence="6">LysR family transcriptional regulator</fullName>
    </submittedName>
</protein>
<dbReference type="PROSITE" id="PS50931">
    <property type="entry name" value="HTH_LYSR"/>
    <property type="match status" value="1"/>
</dbReference>
<dbReference type="InterPro" id="IPR000847">
    <property type="entry name" value="LysR_HTH_N"/>
</dbReference>
<dbReference type="Gene3D" id="3.40.190.290">
    <property type="match status" value="1"/>
</dbReference>
<dbReference type="GO" id="GO:0003700">
    <property type="term" value="F:DNA-binding transcription factor activity"/>
    <property type="evidence" value="ECO:0007669"/>
    <property type="project" value="InterPro"/>
</dbReference>
<evidence type="ECO:0000256" key="2">
    <source>
        <dbReference type="ARBA" id="ARBA00023015"/>
    </source>
</evidence>
<dbReference type="Proteomes" id="UP000249645">
    <property type="component" value="Unassembled WGS sequence"/>
</dbReference>
<dbReference type="PANTHER" id="PTHR30126:SF39">
    <property type="entry name" value="HTH-TYPE TRANSCRIPTIONAL REGULATOR CYSL"/>
    <property type="match status" value="1"/>
</dbReference>
<dbReference type="SUPFAM" id="SSF53850">
    <property type="entry name" value="Periplasmic binding protein-like II"/>
    <property type="match status" value="1"/>
</dbReference>
<organism evidence="6 7">
    <name type="scientific">Pseudopedobacter saltans</name>
    <dbReference type="NCBI Taxonomy" id="151895"/>
    <lineage>
        <taxon>Bacteria</taxon>
        <taxon>Pseudomonadati</taxon>
        <taxon>Bacteroidota</taxon>
        <taxon>Sphingobacteriia</taxon>
        <taxon>Sphingobacteriales</taxon>
        <taxon>Sphingobacteriaceae</taxon>
        <taxon>Pseudopedobacter</taxon>
    </lineage>
</organism>
<evidence type="ECO:0000259" key="5">
    <source>
        <dbReference type="PROSITE" id="PS50931"/>
    </source>
</evidence>
<dbReference type="PRINTS" id="PR00039">
    <property type="entry name" value="HTHLYSR"/>
</dbReference>